<evidence type="ECO:0000313" key="1">
    <source>
        <dbReference type="EMBL" id="MCC3298990.1"/>
    </source>
</evidence>
<keyword evidence="2" id="KW-1185">Reference proteome</keyword>
<evidence type="ECO:0000313" key="2">
    <source>
        <dbReference type="Proteomes" id="UP001139158"/>
    </source>
</evidence>
<dbReference type="AlphaFoldDB" id="A0A9X1SCT8"/>
<accession>A0A9X1SCT8</accession>
<gene>
    <name evidence="1" type="ORF">LJ757_14430</name>
</gene>
<organism evidence="1 2">
    <name type="scientific">Arthrobacter caoxuetaonis</name>
    <dbReference type="NCBI Taxonomy" id="2886935"/>
    <lineage>
        <taxon>Bacteria</taxon>
        <taxon>Bacillati</taxon>
        <taxon>Actinomycetota</taxon>
        <taxon>Actinomycetes</taxon>
        <taxon>Micrococcales</taxon>
        <taxon>Micrococcaceae</taxon>
        <taxon>Arthrobacter</taxon>
    </lineage>
</organism>
<proteinExistence type="predicted"/>
<protein>
    <submittedName>
        <fullName evidence="1">Uncharacterized protein</fullName>
    </submittedName>
</protein>
<comment type="caution">
    <text evidence="1">The sequence shown here is derived from an EMBL/GenBank/DDBJ whole genome shotgun (WGS) entry which is preliminary data.</text>
</comment>
<sequence length="198" mass="22265">MFDPCSDLAAAKWIAASDEHWGKLVTLGPPGFPAYARLRFIPDPVHEGQSENDAVRQADAPSDNDQLRIAVGTLLRHTDAPDEGYLLMWDGWGRDSFPEPVLRTPRLTVPNREYYLCRVSLPDFVSGAIEDSWQAETNRSMPHPAFIWPSDRAWCVTSDVDPHWAGIGAQQSLIDPLLTEPRLDVVRVEPNEKLPFYS</sequence>
<dbReference type="EMBL" id="JAJFZV010000015">
    <property type="protein sequence ID" value="MCC3298990.1"/>
    <property type="molecule type" value="Genomic_DNA"/>
</dbReference>
<name>A0A9X1SCT8_9MICC</name>
<dbReference type="Proteomes" id="UP001139158">
    <property type="component" value="Unassembled WGS sequence"/>
</dbReference>
<dbReference type="RefSeq" id="WP_227896884.1">
    <property type="nucleotide sequence ID" value="NZ_CP099466.1"/>
</dbReference>
<reference evidence="1" key="1">
    <citation type="submission" date="2021-10" db="EMBL/GenBank/DDBJ databases">
        <title>Novel species in genus Arthrobacter.</title>
        <authorList>
            <person name="Liu Y."/>
        </authorList>
    </citation>
    <scope>NUCLEOTIDE SEQUENCE</scope>
    <source>
        <strain evidence="1">Zg-Y453</strain>
    </source>
</reference>